<reference evidence="2 3" key="1">
    <citation type="submission" date="2014-04" db="EMBL/GenBank/DDBJ databases">
        <authorList>
            <person name="Bishop-Lilly K.A."/>
            <person name="Broomall S.M."/>
            <person name="Chain P.S."/>
            <person name="Chertkov O."/>
            <person name="Coyne S.R."/>
            <person name="Daligault H.E."/>
            <person name="Davenport K.W."/>
            <person name="Erkkila T."/>
            <person name="Frey K.G."/>
            <person name="Gibbons H.S."/>
            <person name="Gu W."/>
            <person name="Jaissle J."/>
            <person name="Johnson S.L."/>
            <person name="Koroleva G.I."/>
            <person name="Ladner J.T."/>
            <person name="Lo C.-C."/>
            <person name="Minogue T.D."/>
            <person name="Munk C."/>
            <person name="Palacios G.F."/>
            <person name="Redden C.L."/>
            <person name="Rosenzweig C.N."/>
            <person name="Scholz M.B."/>
            <person name="Teshima H."/>
            <person name="Xu Y."/>
        </authorList>
    </citation>
    <scope>NUCLEOTIDE SEQUENCE [LARGE SCALE GENOMIC DNA]</scope>
    <source>
        <strain evidence="2 3">BHP</strain>
    </source>
</reference>
<proteinExistence type="predicted"/>
<accession>A0A090YR35</accession>
<dbReference type="PATRIC" id="fig|1405.8.peg.5412"/>
<keyword evidence="1" id="KW-1133">Transmembrane helix</keyword>
<dbReference type="Proteomes" id="UP000029389">
    <property type="component" value="Unassembled WGS sequence"/>
</dbReference>
<sequence length="166" mass="19099">MMRKVLKYIFLLAVVITLIYVTYTNYEKQKEIKNNKLIIREISEQYGMPEWIPLSIADYETKFNRKAVGDKGTSFGLFQLHRGGLAPAQLSEESLMDAKTNATIAVSNMVNAYERGVKKGLKNWELLKYVANKSGWPGNLGEDWTDNNTKYNVGLEKSYQLYKKEK</sequence>
<evidence type="ECO:0000313" key="2">
    <source>
        <dbReference type="EMBL" id="KFN01304.1"/>
    </source>
</evidence>
<keyword evidence="1" id="KW-0812">Transmembrane</keyword>
<dbReference type="EMBL" id="JMQC01000008">
    <property type="protein sequence ID" value="KFN01304.1"/>
    <property type="molecule type" value="Genomic_DNA"/>
</dbReference>
<feature type="transmembrane region" description="Helical" evidence="1">
    <location>
        <begin position="6"/>
        <end position="26"/>
    </location>
</feature>
<dbReference type="RefSeq" id="WP_042984402.1">
    <property type="nucleotide sequence ID" value="NZ_JMQC01000008.1"/>
</dbReference>
<dbReference type="STRING" id="1405.B7492_15195"/>
<dbReference type="InterPro" id="IPR023346">
    <property type="entry name" value="Lysozyme-like_dom_sf"/>
</dbReference>
<keyword evidence="1" id="KW-0472">Membrane</keyword>
<evidence type="ECO:0000256" key="1">
    <source>
        <dbReference type="SAM" id="Phobius"/>
    </source>
</evidence>
<gene>
    <name evidence="2" type="ORF">DJ93_5251</name>
</gene>
<evidence type="ECO:0000313" key="3">
    <source>
        <dbReference type="Proteomes" id="UP000029389"/>
    </source>
</evidence>
<dbReference type="AlphaFoldDB" id="A0A090YR35"/>
<name>A0A090YR35_9BACI</name>
<organism evidence="2 3">
    <name type="scientific">Bacillus clarus</name>
    <dbReference type="NCBI Taxonomy" id="2338372"/>
    <lineage>
        <taxon>Bacteria</taxon>
        <taxon>Bacillati</taxon>
        <taxon>Bacillota</taxon>
        <taxon>Bacilli</taxon>
        <taxon>Bacillales</taxon>
        <taxon>Bacillaceae</taxon>
        <taxon>Bacillus</taxon>
        <taxon>Bacillus cereus group</taxon>
    </lineage>
</organism>
<protein>
    <submittedName>
        <fullName evidence="2">Putative invasion IagB domain protein</fullName>
    </submittedName>
</protein>
<comment type="caution">
    <text evidence="2">The sequence shown here is derived from an EMBL/GenBank/DDBJ whole genome shotgun (WGS) entry which is preliminary data.</text>
</comment>
<dbReference type="SUPFAM" id="SSF53955">
    <property type="entry name" value="Lysozyme-like"/>
    <property type="match status" value="1"/>
</dbReference>
<dbReference type="Gene3D" id="1.10.530.10">
    <property type="match status" value="1"/>
</dbReference>